<dbReference type="AlphaFoldDB" id="A0A6C0I7S5"/>
<name>A0A6C0I7S5_9ZZZZ</name>
<dbReference type="EMBL" id="MN740124">
    <property type="protein sequence ID" value="QHT88842.1"/>
    <property type="molecule type" value="Genomic_DNA"/>
</dbReference>
<protein>
    <submittedName>
        <fullName evidence="1">Uncharacterized protein</fullName>
    </submittedName>
</protein>
<sequence length="30" mass="3563">MKAQIIENQELINLMLEQYKKIMNLSVKAK</sequence>
<proteinExistence type="predicted"/>
<evidence type="ECO:0000313" key="1">
    <source>
        <dbReference type="EMBL" id="QHT88842.1"/>
    </source>
</evidence>
<accession>A0A6C0I7S5</accession>
<reference evidence="1" key="1">
    <citation type="journal article" date="2020" name="Nature">
        <title>Giant virus diversity and host interactions through global metagenomics.</title>
        <authorList>
            <person name="Schulz F."/>
            <person name="Roux S."/>
            <person name="Paez-Espino D."/>
            <person name="Jungbluth S."/>
            <person name="Walsh D.A."/>
            <person name="Denef V.J."/>
            <person name="McMahon K.D."/>
            <person name="Konstantinidis K.T."/>
            <person name="Eloe-Fadrosh E.A."/>
            <person name="Kyrpides N.C."/>
            <person name="Woyke T."/>
        </authorList>
    </citation>
    <scope>NUCLEOTIDE SEQUENCE</scope>
    <source>
        <strain evidence="1">GVMAG-M-3300023184-51</strain>
    </source>
</reference>
<organism evidence="1">
    <name type="scientific">viral metagenome</name>
    <dbReference type="NCBI Taxonomy" id="1070528"/>
    <lineage>
        <taxon>unclassified sequences</taxon>
        <taxon>metagenomes</taxon>
        <taxon>organismal metagenomes</taxon>
    </lineage>
</organism>